<evidence type="ECO:0000259" key="11">
    <source>
        <dbReference type="PROSITE" id="PS51755"/>
    </source>
</evidence>
<dbReference type="FunFam" id="3.40.50.2300:FF:000001">
    <property type="entry name" value="DNA-binding response regulator PhoB"/>
    <property type="match status" value="1"/>
</dbReference>
<feature type="domain" description="Response regulatory" evidence="10">
    <location>
        <begin position="18"/>
        <end position="131"/>
    </location>
</feature>
<dbReference type="PANTHER" id="PTHR48111">
    <property type="entry name" value="REGULATOR OF RPOS"/>
    <property type="match status" value="1"/>
</dbReference>
<protein>
    <recommendedName>
        <fullName evidence="1">Stage 0 sporulation protein A homolog</fullName>
    </recommendedName>
</protein>
<evidence type="ECO:0000256" key="6">
    <source>
        <dbReference type="ARBA" id="ARBA00023163"/>
    </source>
</evidence>
<feature type="modified residue" description="4-aspartylphosphate" evidence="8">
    <location>
        <position position="67"/>
    </location>
</feature>
<dbReference type="FunFam" id="1.10.10.10:FF:000018">
    <property type="entry name" value="DNA-binding response regulator ResD"/>
    <property type="match status" value="1"/>
</dbReference>
<feature type="DNA-binding region" description="OmpR/PhoB-type" evidence="9">
    <location>
        <begin position="146"/>
        <end position="246"/>
    </location>
</feature>
<evidence type="ECO:0000313" key="13">
    <source>
        <dbReference type="Proteomes" id="UP000824223"/>
    </source>
</evidence>
<name>A0A9D2KJW8_9FIRM</name>
<evidence type="ECO:0000256" key="9">
    <source>
        <dbReference type="PROSITE-ProRule" id="PRU01091"/>
    </source>
</evidence>
<dbReference type="GO" id="GO:0032993">
    <property type="term" value="C:protein-DNA complex"/>
    <property type="evidence" value="ECO:0007669"/>
    <property type="project" value="TreeGrafter"/>
</dbReference>
<dbReference type="CDD" id="cd17574">
    <property type="entry name" value="REC_OmpR"/>
    <property type="match status" value="1"/>
</dbReference>
<reference evidence="12" key="1">
    <citation type="journal article" date="2021" name="PeerJ">
        <title>Extensive microbial diversity within the chicken gut microbiome revealed by metagenomics and culture.</title>
        <authorList>
            <person name="Gilroy R."/>
            <person name="Ravi A."/>
            <person name="Getino M."/>
            <person name="Pursley I."/>
            <person name="Horton D.L."/>
            <person name="Alikhan N.F."/>
            <person name="Baker D."/>
            <person name="Gharbi K."/>
            <person name="Hall N."/>
            <person name="Watson M."/>
            <person name="Adriaenssens E.M."/>
            <person name="Foster-Nyarko E."/>
            <person name="Jarju S."/>
            <person name="Secka A."/>
            <person name="Antonio M."/>
            <person name="Oren A."/>
            <person name="Chaudhuri R.R."/>
            <person name="La Ragione R."/>
            <person name="Hildebrand F."/>
            <person name="Pallen M.J."/>
        </authorList>
    </citation>
    <scope>NUCLEOTIDE SEQUENCE</scope>
    <source>
        <strain evidence="12">ChiSjej2B20-11307</strain>
    </source>
</reference>
<dbReference type="InterPro" id="IPR039420">
    <property type="entry name" value="WalR-like"/>
</dbReference>
<keyword evidence="5 9" id="KW-0238">DNA-binding</keyword>
<dbReference type="SMART" id="SM00862">
    <property type="entry name" value="Trans_reg_C"/>
    <property type="match status" value="1"/>
</dbReference>
<keyword evidence="4" id="KW-0805">Transcription regulation</keyword>
<dbReference type="PROSITE" id="PS51755">
    <property type="entry name" value="OMPR_PHOB"/>
    <property type="match status" value="1"/>
</dbReference>
<accession>A0A9D2KJW8</accession>
<comment type="caution">
    <text evidence="12">The sequence shown here is derived from an EMBL/GenBank/DDBJ whole genome shotgun (WGS) entry which is preliminary data.</text>
</comment>
<evidence type="ECO:0000256" key="7">
    <source>
        <dbReference type="ARBA" id="ARBA00024867"/>
    </source>
</evidence>
<dbReference type="InterPro" id="IPR011006">
    <property type="entry name" value="CheY-like_superfamily"/>
</dbReference>
<dbReference type="Gene3D" id="6.10.250.690">
    <property type="match status" value="1"/>
</dbReference>
<dbReference type="GO" id="GO:0000156">
    <property type="term" value="F:phosphorelay response regulator activity"/>
    <property type="evidence" value="ECO:0007669"/>
    <property type="project" value="TreeGrafter"/>
</dbReference>
<dbReference type="Gene3D" id="3.40.50.2300">
    <property type="match status" value="1"/>
</dbReference>
<evidence type="ECO:0000313" key="12">
    <source>
        <dbReference type="EMBL" id="HJA07500.1"/>
    </source>
</evidence>
<gene>
    <name evidence="12" type="ORF">H9798_10235</name>
</gene>
<feature type="domain" description="OmpR/PhoB-type" evidence="11">
    <location>
        <begin position="146"/>
        <end position="246"/>
    </location>
</feature>
<proteinExistence type="predicted"/>
<dbReference type="CDD" id="cd00383">
    <property type="entry name" value="trans_reg_C"/>
    <property type="match status" value="1"/>
</dbReference>
<dbReference type="Gene3D" id="1.10.10.10">
    <property type="entry name" value="Winged helix-like DNA-binding domain superfamily/Winged helix DNA-binding domain"/>
    <property type="match status" value="1"/>
</dbReference>
<dbReference type="Pfam" id="PF00072">
    <property type="entry name" value="Response_reg"/>
    <property type="match status" value="1"/>
</dbReference>
<dbReference type="Proteomes" id="UP000824223">
    <property type="component" value="Unassembled WGS sequence"/>
</dbReference>
<dbReference type="GO" id="GO:0005829">
    <property type="term" value="C:cytosol"/>
    <property type="evidence" value="ECO:0007669"/>
    <property type="project" value="TreeGrafter"/>
</dbReference>
<dbReference type="PROSITE" id="PS50110">
    <property type="entry name" value="RESPONSE_REGULATORY"/>
    <property type="match status" value="1"/>
</dbReference>
<dbReference type="SMART" id="SM00448">
    <property type="entry name" value="REC"/>
    <property type="match status" value="1"/>
</dbReference>
<dbReference type="InterPro" id="IPR036388">
    <property type="entry name" value="WH-like_DNA-bd_sf"/>
</dbReference>
<evidence type="ECO:0000256" key="1">
    <source>
        <dbReference type="ARBA" id="ARBA00018672"/>
    </source>
</evidence>
<dbReference type="AlphaFoldDB" id="A0A9D2KJW8"/>
<dbReference type="InterPro" id="IPR001867">
    <property type="entry name" value="OmpR/PhoB-type_DNA-bd"/>
</dbReference>
<evidence type="ECO:0000256" key="8">
    <source>
        <dbReference type="PROSITE-ProRule" id="PRU00169"/>
    </source>
</evidence>
<evidence type="ECO:0000256" key="5">
    <source>
        <dbReference type="ARBA" id="ARBA00023125"/>
    </source>
</evidence>
<dbReference type="GO" id="GO:0006355">
    <property type="term" value="P:regulation of DNA-templated transcription"/>
    <property type="evidence" value="ECO:0007669"/>
    <property type="project" value="InterPro"/>
</dbReference>
<organism evidence="12 13">
    <name type="scientific">Candidatus Mediterraneibacter pullicola</name>
    <dbReference type="NCBI Taxonomy" id="2838682"/>
    <lineage>
        <taxon>Bacteria</taxon>
        <taxon>Bacillati</taxon>
        <taxon>Bacillota</taxon>
        <taxon>Clostridia</taxon>
        <taxon>Lachnospirales</taxon>
        <taxon>Lachnospiraceae</taxon>
        <taxon>Mediterraneibacter</taxon>
    </lineage>
</organism>
<reference evidence="12" key="2">
    <citation type="submission" date="2021-04" db="EMBL/GenBank/DDBJ databases">
        <authorList>
            <person name="Gilroy R."/>
        </authorList>
    </citation>
    <scope>NUCLEOTIDE SEQUENCE</scope>
    <source>
        <strain evidence="12">ChiSjej2B20-11307</strain>
    </source>
</reference>
<dbReference type="SUPFAM" id="SSF52172">
    <property type="entry name" value="CheY-like"/>
    <property type="match status" value="1"/>
</dbReference>
<dbReference type="GO" id="GO:0000976">
    <property type="term" value="F:transcription cis-regulatory region binding"/>
    <property type="evidence" value="ECO:0007669"/>
    <property type="project" value="TreeGrafter"/>
</dbReference>
<evidence type="ECO:0000256" key="2">
    <source>
        <dbReference type="ARBA" id="ARBA00022553"/>
    </source>
</evidence>
<evidence type="ECO:0000259" key="10">
    <source>
        <dbReference type="PROSITE" id="PS50110"/>
    </source>
</evidence>
<evidence type="ECO:0000256" key="3">
    <source>
        <dbReference type="ARBA" id="ARBA00023012"/>
    </source>
</evidence>
<sequence length="249" mass="28480">MDSKKTQRTAAGKSAEGTILVVDDNREIVYSISELLKYEGYDVVKAYDGMQALDAMEEHDIDLILLDVMMPRLNGLSALMKLREKSRIPVIILSAKTEESDKVSGLVLGADDYVEKPYNPAELMARVKAHLRRYRAWGGETPKGEEDQIVNGGLILDKRQRVVIVEGEEVRLTATEYKILELLMEHPGQVFSSEQIYENVWQESADYTVENTVMVHIRHIREKIEIDTKKPRYVKVVWGIGYKMEKYNS</sequence>
<keyword evidence="3" id="KW-0902">Two-component regulatory system</keyword>
<comment type="function">
    <text evidence="7">May play the central regulatory role in sporulation. It may be an element of the effector pathway responsible for the activation of sporulation genes in response to nutritional stress. Spo0A may act in concert with spo0H (a sigma factor) to control the expression of some genes that are critical to the sporulation process.</text>
</comment>
<keyword evidence="6" id="KW-0804">Transcription</keyword>
<dbReference type="EMBL" id="DXAK01000049">
    <property type="protein sequence ID" value="HJA07500.1"/>
    <property type="molecule type" value="Genomic_DNA"/>
</dbReference>
<dbReference type="PANTHER" id="PTHR48111:SF2">
    <property type="entry name" value="RESPONSE REGULATOR SAER"/>
    <property type="match status" value="1"/>
</dbReference>
<dbReference type="InterPro" id="IPR001789">
    <property type="entry name" value="Sig_transdc_resp-reg_receiver"/>
</dbReference>
<dbReference type="Pfam" id="PF00486">
    <property type="entry name" value="Trans_reg_C"/>
    <property type="match status" value="1"/>
</dbReference>
<evidence type="ECO:0000256" key="4">
    <source>
        <dbReference type="ARBA" id="ARBA00023015"/>
    </source>
</evidence>
<keyword evidence="2 8" id="KW-0597">Phosphoprotein</keyword>